<dbReference type="Pfam" id="PF20020">
    <property type="entry name" value="DUF6431"/>
    <property type="match status" value="1"/>
</dbReference>
<sequence>MVSNDKSICQNCGSKLKRYDKVSRIVRTKGGKTSWIEIERFRCPVCGQIHRELPDYIFPYKQYEAEVIRGVLEGFITCETYGYEDYPCEMTMIRWRNSQELQLLL</sequence>
<proteinExistence type="predicted"/>
<dbReference type="InterPro" id="IPR045536">
    <property type="entry name" value="DUF6431"/>
</dbReference>
<gene>
    <name evidence="2" type="ORF">EAI93_02775</name>
</gene>
<evidence type="ECO:0000259" key="1">
    <source>
        <dbReference type="Pfam" id="PF20020"/>
    </source>
</evidence>
<protein>
    <recommendedName>
        <fullName evidence="1">DUF6431 domain-containing protein</fullName>
    </recommendedName>
</protein>
<organism evidence="2 3">
    <name type="scientific">[Ruminococcus] torques</name>
    <dbReference type="NCBI Taxonomy" id="33039"/>
    <lineage>
        <taxon>Bacteria</taxon>
        <taxon>Bacillati</taxon>
        <taxon>Bacillota</taxon>
        <taxon>Clostridia</taxon>
        <taxon>Lachnospirales</taxon>
        <taxon>Lachnospiraceae</taxon>
        <taxon>Mediterraneibacter</taxon>
    </lineage>
</organism>
<dbReference type="Proteomes" id="UP000292665">
    <property type="component" value="Unassembled WGS sequence"/>
</dbReference>
<dbReference type="RefSeq" id="WP_004846167.1">
    <property type="nucleotide sequence ID" value="NZ_DBGFPL010000022.1"/>
</dbReference>
<feature type="domain" description="DUF6431" evidence="1">
    <location>
        <begin position="9"/>
        <end position="95"/>
    </location>
</feature>
<evidence type="ECO:0000313" key="2">
    <source>
        <dbReference type="EMBL" id="RYS81777.1"/>
    </source>
</evidence>
<accession>A0A4Q5C9E7</accession>
<reference evidence="2 3" key="1">
    <citation type="journal article" date="2019" name="Science, e1252229">
        <title>Invertible promoters mediate bacterial phase variation, antibiotic resistance, and host adaptation in the gut.</title>
        <authorList>
            <person name="Jiang X."/>
            <person name="Hall A.B."/>
            <person name="Arthur T.D."/>
            <person name="Plichta D.R."/>
            <person name="Covington C.T."/>
            <person name="Poyet M."/>
            <person name="Crothers J."/>
            <person name="Moses P.L."/>
            <person name="Tolonen A.C."/>
            <person name="Vlamakis H."/>
            <person name="Alm E.J."/>
            <person name="Xavier R.J."/>
        </authorList>
    </citation>
    <scope>NUCLEOTIDE SEQUENCE [LARGE SCALE GENOMIC DNA]</scope>
    <source>
        <strain evidence="3">aa_0143</strain>
    </source>
</reference>
<comment type="caution">
    <text evidence="2">The sequence shown here is derived from an EMBL/GenBank/DDBJ whole genome shotgun (WGS) entry which is preliminary data.</text>
</comment>
<dbReference type="EMBL" id="RCYR01000002">
    <property type="protein sequence ID" value="RYS81777.1"/>
    <property type="molecule type" value="Genomic_DNA"/>
</dbReference>
<dbReference type="AlphaFoldDB" id="A0A4Q5C9E7"/>
<evidence type="ECO:0000313" key="3">
    <source>
        <dbReference type="Proteomes" id="UP000292665"/>
    </source>
</evidence>
<name>A0A4Q5C9E7_9FIRM</name>